<dbReference type="InterPro" id="IPR058231">
    <property type="entry name" value="MG284-like_C"/>
</dbReference>
<proteinExistence type="predicted"/>
<evidence type="ECO:0000313" key="1">
    <source>
        <dbReference type="EMBL" id="BBK23815.1"/>
    </source>
</evidence>
<protein>
    <submittedName>
        <fullName evidence="1">Uncharacterized protein</fullName>
    </submittedName>
</protein>
<evidence type="ECO:0000313" key="2">
    <source>
        <dbReference type="Proteomes" id="UP000464754"/>
    </source>
</evidence>
<dbReference type="EMBL" id="AP019695">
    <property type="protein sequence ID" value="BBK23815.1"/>
    <property type="molecule type" value="Genomic_DNA"/>
</dbReference>
<dbReference type="AlphaFoldDB" id="A0A6N4TN43"/>
<sequence length="98" mass="11856">MKKSYQDIEEMIYYLGKLCREKAILQCGEEEQVYDEGTNLSKEIREILVNLTLFQCQILLNDYFVPINKNWWKGIYEKPYYEQQKNIAVHAFYRCLNT</sequence>
<keyword evidence="2" id="KW-1185">Reference proteome</keyword>
<organism evidence="1 2">
    <name type="scientific">Amedibacterium intestinale</name>
    <dbReference type="NCBI Taxonomy" id="2583452"/>
    <lineage>
        <taxon>Bacteria</taxon>
        <taxon>Bacillati</taxon>
        <taxon>Bacillota</taxon>
        <taxon>Erysipelotrichia</taxon>
        <taxon>Erysipelotrichales</taxon>
        <taxon>Erysipelotrichaceae</taxon>
        <taxon>Amedibacterium</taxon>
    </lineage>
</organism>
<dbReference type="Proteomes" id="UP000464754">
    <property type="component" value="Chromosome"/>
</dbReference>
<dbReference type="RefSeq" id="WP_115715620.1">
    <property type="nucleotide sequence ID" value="NZ_AP019695.1"/>
</dbReference>
<dbReference type="NCBIfam" id="NF045770">
    <property type="entry name" value="MPN403_MG284_C"/>
    <property type="match status" value="1"/>
</dbReference>
<gene>
    <name evidence="1" type="ORF">Aargi30884_27180</name>
</gene>
<dbReference type="KEGG" id="aarg:Aargi30884_27180"/>
<reference evidence="2" key="1">
    <citation type="submission" date="2019-05" db="EMBL/GenBank/DDBJ databases">
        <title>Complete genome sequencing of Absiella argi strain JCM 30884.</title>
        <authorList>
            <person name="Sakamoto M."/>
            <person name="Murakami T."/>
            <person name="Mori H."/>
        </authorList>
    </citation>
    <scope>NUCLEOTIDE SEQUENCE [LARGE SCALE GENOMIC DNA]</scope>
    <source>
        <strain evidence="2">JCM 30884</strain>
    </source>
</reference>
<accession>A0A6N4TN43</accession>
<name>A0A6N4TN43_9FIRM</name>